<proteinExistence type="predicted"/>
<dbReference type="AlphaFoldDB" id="A0AA38J1N1"/>
<gene>
    <name evidence="1" type="ORF">Zmor_000927</name>
</gene>
<dbReference type="EMBL" id="JALNTZ010000001">
    <property type="protein sequence ID" value="KAJ3665431.1"/>
    <property type="molecule type" value="Genomic_DNA"/>
</dbReference>
<reference evidence="1" key="1">
    <citation type="journal article" date="2023" name="G3 (Bethesda)">
        <title>Whole genome assemblies of Zophobas morio and Tenebrio molitor.</title>
        <authorList>
            <person name="Kaur S."/>
            <person name="Stinson S.A."/>
            <person name="diCenzo G.C."/>
        </authorList>
    </citation>
    <scope>NUCLEOTIDE SEQUENCE</scope>
    <source>
        <strain evidence="1">QUZm001</strain>
    </source>
</reference>
<sequence>MRIELLFALNLVQEDGFSFRIASWHAHRFVLASLRTSSRIDLQDTKLSLVIVAASTPHLNVEYVKIYYRNDPVKYDLDECSFYRVVISKGVSGNRRHKTPAPSTAIHTKFHVTFTPRL</sequence>
<evidence type="ECO:0000313" key="2">
    <source>
        <dbReference type="Proteomes" id="UP001168821"/>
    </source>
</evidence>
<name>A0AA38J1N1_9CUCU</name>
<evidence type="ECO:0000313" key="1">
    <source>
        <dbReference type="EMBL" id="KAJ3665431.1"/>
    </source>
</evidence>
<comment type="caution">
    <text evidence="1">The sequence shown here is derived from an EMBL/GenBank/DDBJ whole genome shotgun (WGS) entry which is preliminary data.</text>
</comment>
<protein>
    <submittedName>
        <fullName evidence="1">Uncharacterized protein</fullName>
    </submittedName>
</protein>
<accession>A0AA38J1N1</accession>
<dbReference type="Proteomes" id="UP001168821">
    <property type="component" value="Unassembled WGS sequence"/>
</dbReference>
<keyword evidence="2" id="KW-1185">Reference proteome</keyword>
<organism evidence="1 2">
    <name type="scientific">Zophobas morio</name>
    <dbReference type="NCBI Taxonomy" id="2755281"/>
    <lineage>
        <taxon>Eukaryota</taxon>
        <taxon>Metazoa</taxon>
        <taxon>Ecdysozoa</taxon>
        <taxon>Arthropoda</taxon>
        <taxon>Hexapoda</taxon>
        <taxon>Insecta</taxon>
        <taxon>Pterygota</taxon>
        <taxon>Neoptera</taxon>
        <taxon>Endopterygota</taxon>
        <taxon>Coleoptera</taxon>
        <taxon>Polyphaga</taxon>
        <taxon>Cucujiformia</taxon>
        <taxon>Tenebrionidae</taxon>
        <taxon>Zophobas</taxon>
    </lineage>
</organism>